<dbReference type="OrthoDB" id="10603920at2759"/>
<accession>A0A0C9WUB8</accession>
<feature type="non-terminal residue" evidence="1">
    <location>
        <position position="1"/>
    </location>
</feature>
<feature type="non-terminal residue" evidence="1">
    <location>
        <position position="287"/>
    </location>
</feature>
<dbReference type="Proteomes" id="UP000054477">
    <property type="component" value="Unassembled WGS sequence"/>
</dbReference>
<name>A0A0C9WUB8_9AGAR</name>
<evidence type="ECO:0000313" key="2">
    <source>
        <dbReference type="Proteomes" id="UP000054477"/>
    </source>
</evidence>
<proteinExistence type="predicted"/>
<reference evidence="2" key="2">
    <citation type="submission" date="2015-01" db="EMBL/GenBank/DDBJ databases">
        <title>Evolutionary Origins and Diversification of the Mycorrhizal Mutualists.</title>
        <authorList>
            <consortium name="DOE Joint Genome Institute"/>
            <consortium name="Mycorrhizal Genomics Consortium"/>
            <person name="Kohler A."/>
            <person name="Kuo A."/>
            <person name="Nagy L.G."/>
            <person name="Floudas D."/>
            <person name="Copeland A."/>
            <person name="Barry K.W."/>
            <person name="Cichocki N."/>
            <person name="Veneault-Fourrey C."/>
            <person name="LaButti K."/>
            <person name="Lindquist E.A."/>
            <person name="Lipzen A."/>
            <person name="Lundell T."/>
            <person name="Morin E."/>
            <person name="Murat C."/>
            <person name="Riley R."/>
            <person name="Ohm R."/>
            <person name="Sun H."/>
            <person name="Tunlid A."/>
            <person name="Henrissat B."/>
            <person name="Grigoriev I.V."/>
            <person name="Hibbett D.S."/>
            <person name="Martin F."/>
        </authorList>
    </citation>
    <scope>NUCLEOTIDE SEQUENCE [LARGE SCALE GENOMIC DNA]</scope>
    <source>
        <strain evidence="2">LaAM-08-1</strain>
    </source>
</reference>
<dbReference type="EMBL" id="KN838742">
    <property type="protein sequence ID" value="KIJ95805.1"/>
    <property type="molecule type" value="Genomic_DNA"/>
</dbReference>
<dbReference type="HOGENOM" id="CLU_971636_0_0_1"/>
<reference evidence="1 2" key="1">
    <citation type="submission" date="2014-04" db="EMBL/GenBank/DDBJ databases">
        <authorList>
            <consortium name="DOE Joint Genome Institute"/>
            <person name="Kuo A."/>
            <person name="Kohler A."/>
            <person name="Nagy L.G."/>
            <person name="Floudas D."/>
            <person name="Copeland A."/>
            <person name="Barry K.W."/>
            <person name="Cichocki N."/>
            <person name="Veneault-Fourrey C."/>
            <person name="LaButti K."/>
            <person name="Lindquist E.A."/>
            <person name="Lipzen A."/>
            <person name="Lundell T."/>
            <person name="Morin E."/>
            <person name="Murat C."/>
            <person name="Sun H."/>
            <person name="Tunlid A."/>
            <person name="Henrissat B."/>
            <person name="Grigoriev I.V."/>
            <person name="Hibbett D.S."/>
            <person name="Martin F."/>
            <person name="Nordberg H.P."/>
            <person name="Cantor M.N."/>
            <person name="Hua S.X."/>
        </authorList>
    </citation>
    <scope>NUCLEOTIDE SEQUENCE [LARGE SCALE GENOMIC DNA]</scope>
    <source>
        <strain evidence="1 2">LaAM-08-1</strain>
    </source>
</reference>
<evidence type="ECO:0000313" key="1">
    <source>
        <dbReference type="EMBL" id="KIJ95805.1"/>
    </source>
</evidence>
<organism evidence="1 2">
    <name type="scientific">Laccaria amethystina LaAM-08-1</name>
    <dbReference type="NCBI Taxonomy" id="1095629"/>
    <lineage>
        <taxon>Eukaryota</taxon>
        <taxon>Fungi</taxon>
        <taxon>Dikarya</taxon>
        <taxon>Basidiomycota</taxon>
        <taxon>Agaricomycotina</taxon>
        <taxon>Agaricomycetes</taxon>
        <taxon>Agaricomycetidae</taxon>
        <taxon>Agaricales</taxon>
        <taxon>Agaricineae</taxon>
        <taxon>Hydnangiaceae</taxon>
        <taxon>Laccaria</taxon>
    </lineage>
</organism>
<keyword evidence="2" id="KW-1185">Reference proteome</keyword>
<protein>
    <submittedName>
        <fullName evidence="1">Uncharacterized protein</fullName>
    </submittedName>
</protein>
<sequence>QGFSPYVLHIKHLMEGVLSVHISGEFMATESLRNVCATLMQGEGVGSLTVDNIEQELFDKLQPCINLPALKYLRLGTRAEPLLIPEQFFRRHPRLRRLCLSSCATPLSQTASCAPPQIFPCLDHLSISTSYMPWKLKDPALAELYIEPYAIRASSTKLCSVIDSISRTLIMVINNGHIGSVSVRFPDFNGVSAEHMHAGGCSCSKTGPVSTIRRLIVEATTFDLVFLTLLASWLSTFPDLQSLELKTEEGSLNERHLIEFLMSLACPLSNFSCCLGQWKQETYGKWY</sequence>
<dbReference type="AlphaFoldDB" id="A0A0C9WUB8"/>
<gene>
    <name evidence="1" type="ORF">K443DRAFT_65440</name>
</gene>